<gene>
    <name evidence="2" type="ORF">EYC98_05490</name>
</gene>
<dbReference type="EMBL" id="SHNN01000001">
    <property type="protein sequence ID" value="MCX2980322.1"/>
    <property type="molecule type" value="Genomic_DNA"/>
</dbReference>
<organism evidence="2 3">
    <name type="scientific">Candidatus Litorirhabdus singularis</name>
    <dbReference type="NCBI Taxonomy" id="2518993"/>
    <lineage>
        <taxon>Bacteria</taxon>
        <taxon>Pseudomonadati</taxon>
        <taxon>Pseudomonadota</taxon>
        <taxon>Gammaproteobacteria</taxon>
        <taxon>Cellvibrionales</taxon>
        <taxon>Halieaceae</taxon>
        <taxon>Candidatus Litorirhabdus</taxon>
    </lineage>
</organism>
<feature type="transmembrane region" description="Helical" evidence="1">
    <location>
        <begin position="41"/>
        <end position="60"/>
    </location>
</feature>
<reference evidence="2" key="1">
    <citation type="submission" date="2019-02" db="EMBL/GenBank/DDBJ databases">
        <authorList>
            <person name="Li S.-H."/>
        </authorList>
    </citation>
    <scope>NUCLEOTIDE SEQUENCE</scope>
    <source>
        <strain evidence="2">IMCC14734</strain>
    </source>
</reference>
<evidence type="ECO:0000313" key="2">
    <source>
        <dbReference type="EMBL" id="MCX2980322.1"/>
    </source>
</evidence>
<accession>A0ABT3TDF5</accession>
<keyword evidence="1" id="KW-0812">Transmembrane</keyword>
<evidence type="ECO:0000256" key="1">
    <source>
        <dbReference type="SAM" id="Phobius"/>
    </source>
</evidence>
<proteinExistence type="predicted"/>
<feature type="transmembrane region" description="Helical" evidence="1">
    <location>
        <begin position="67"/>
        <end position="89"/>
    </location>
</feature>
<sequence length="156" mass="16557">MNLRLSGLLMVAALLVWSLWLLGSLAPGLSATEQPLLHNTAAVALLALQGLLLALILPALPACTDRWANLFVASWLILVPLPIHSILWLMDATSLAFLGGIMVSMTGFSCLALMSAAVIRALPHQSWQAVLTPTLQLALSLSLLPAVQLASDYLAQ</sequence>
<keyword evidence="3" id="KW-1185">Reference proteome</keyword>
<feature type="transmembrane region" description="Helical" evidence="1">
    <location>
        <begin position="95"/>
        <end position="118"/>
    </location>
</feature>
<name>A0ABT3TDF5_9GAMM</name>
<dbReference type="Proteomes" id="UP001143362">
    <property type="component" value="Unassembled WGS sequence"/>
</dbReference>
<dbReference type="RefSeq" id="WP_279244299.1">
    <property type="nucleotide sequence ID" value="NZ_SHNN01000001.1"/>
</dbReference>
<protein>
    <submittedName>
        <fullName evidence="2">Uncharacterized protein</fullName>
    </submittedName>
</protein>
<comment type="caution">
    <text evidence="2">The sequence shown here is derived from an EMBL/GenBank/DDBJ whole genome shotgun (WGS) entry which is preliminary data.</text>
</comment>
<evidence type="ECO:0000313" key="3">
    <source>
        <dbReference type="Proteomes" id="UP001143362"/>
    </source>
</evidence>
<keyword evidence="1" id="KW-1133">Transmembrane helix</keyword>
<keyword evidence="1" id="KW-0472">Membrane</keyword>